<feature type="non-terminal residue" evidence="1">
    <location>
        <position position="1"/>
    </location>
</feature>
<reference evidence="2" key="1">
    <citation type="submission" date="2017-09" db="EMBL/GenBank/DDBJ databases">
        <title>Depth-based differentiation of microbial function through sediment-hosted aquifers and enrichment of novel symbionts in the deep terrestrial subsurface.</title>
        <authorList>
            <person name="Probst A.J."/>
            <person name="Ladd B."/>
            <person name="Jarett J.K."/>
            <person name="Geller-Mcgrath D.E."/>
            <person name="Sieber C.M.K."/>
            <person name="Emerson J.B."/>
            <person name="Anantharaman K."/>
            <person name="Thomas B.C."/>
            <person name="Malmstrom R."/>
            <person name="Stieglmeier M."/>
            <person name="Klingl A."/>
            <person name="Woyke T."/>
            <person name="Ryan C.M."/>
            <person name="Banfield J.F."/>
        </authorList>
    </citation>
    <scope>NUCLEOTIDE SEQUENCE [LARGE SCALE GENOMIC DNA]</scope>
</reference>
<dbReference type="EMBL" id="PEVA01000200">
    <property type="protein sequence ID" value="PIV08040.1"/>
    <property type="molecule type" value="Genomic_DNA"/>
</dbReference>
<name>A0A2M7BRD2_9BACT</name>
<evidence type="ECO:0000313" key="2">
    <source>
        <dbReference type="Proteomes" id="UP000230119"/>
    </source>
</evidence>
<evidence type="ECO:0000313" key="1">
    <source>
        <dbReference type="EMBL" id="PIV08040.1"/>
    </source>
</evidence>
<dbReference type="InterPro" id="IPR043731">
    <property type="entry name" value="DUF5674"/>
</dbReference>
<comment type="caution">
    <text evidence="1">The sequence shown here is derived from an EMBL/GenBank/DDBJ whole genome shotgun (WGS) entry which is preliminary data.</text>
</comment>
<dbReference type="Pfam" id="PF18924">
    <property type="entry name" value="DUF5674"/>
    <property type="match status" value="1"/>
</dbReference>
<organism evidence="1 2">
    <name type="scientific">Candidatus Roizmanbacteria bacterium CG03_land_8_20_14_0_80_39_12</name>
    <dbReference type="NCBI Taxonomy" id="1974847"/>
    <lineage>
        <taxon>Bacteria</taxon>
        <taxon>Candidatus Roizmaniibacteriota</taxon>
    </lineage>
</organism>
<protein>
    <submittedName>
        <fullName evidence="1">Uncharacterized protein</fullName>
    </submittedName>
</protein>
<dbReference type="Proteomes" id="UP000230119">
    <property type="component" value="Unassembled WGS sequence"/>
</dbReference>
<accession>A0A2M7BRD2</accession>
<proteinExistence type="predicted"/>
<sequence>LYTIHMKLVDKNITIEELKKLSERMFGGLVKAVVDIRKNIMVVDAAMHADEEQNLLNLGSKQDDLWGINLYPEVEGDDFIEFDSMINVRPRLNNFSRSIENKELQQKIRSIVKILVIK</sequence>
<dbReference type="AlphaFoldDB" id="A0A2M7BRD2"/>
<gene>
    <name evidence="1" type="ORF">COS52_04785</name>
</gene>